<keyword evidence="5 8" id="KW-1133">Transmembrane helix</keyword>
<dbReference type="AlphaFoldDB" id="A0AAD5SL93"/>
<feature type="transmembrane region" description="Helical" evidence="9">
    <location>
        <begin position="127"/>
        <end position="146"/>
    </location>
</feature>
<dbReference type="PANTHER" id="PTHR12226">
    <property type="entry name" value="MANNOSE-P-DOLICHOL UTILIZATION DEFECT 1 LEC35 -RELATED"/>
    <property type="match status" value="1"/>
</dbReference>
<dbReference type="PIRSF" id="PIRSF023381">
    <property type="entry name" value="MannP-dilichol_defect-1p"/>
    <property type="match status" value="1"/>
</dbReference>
<dbReference type="PANTHER" id="PTHR12226:SF2">
    <property type="entry name" value="MANNOSE-P-DOLICHOL UTILIZATION DEFECT 1 PROTEIN"/>
    <property type="match status" value="1"/>
</dbReference>
<keyword evidence="3 8" id="KW-0812">Transmembrane</keyword>
<dbReference type="SMART" id="SM00679">
    <property type="entry name" value="CTNS"/>
    <property type="match status" value="2"/>
</dbReference>
<evidence type="ECO:0000256" key="2">
    <source>
        <dbReference type="ARBA" id="ARBA00022448"/>
    </source>
</evidence>
<reference evidence="10" key="1">
    <citation type="submission" date="2020-05" db="EMBL/GenBank/DDBJ databases">
        <title>Phylogenomic resolution of chytrid fungi.</title>
        <authorList>
            <person name="Stajich J.E."/>
            <person name="Amses K."/>
            <person name="Simmons R."/>
            <person name="Seto K."/>
            <person name="Myers J."/>
            <person name="Bonds A."/>
            <person name="Quandt C.A."/>
            <person name="Barry K."/>
            <person name="Liu P."/>
            <person name="Grigoriev I."/>
            <person name="Longcore J.E."/>
            <person name="James T.Y."/>
        </authorList>
    </citation>
    <scope>NUCLEOTIDE SEQUENCE</scope>
    <source>
        <strain evidence="10">JEL0318</strain>
    </source>
</reference>
<evidence type="ECO:0000313" key="10">
    <source>
        <dbReference type="EMBL" id="KAJ3055986.1"/>
    </source>
</evidence>
<evidence type="ECO:0000256" key="6">
    <source>
        <dbReference type="ARBA" id="ARBA00023136"/>
    </source>
</evidence>
<feature type="transmembrane region" description="Helical" evidence="9">
    <location>
        <begin position="65"/>
        <end position="91"/>
    </location>
</feature>
<protein>
    <recommendedName>
        <fullName evidence="8">Mannose-P-dolichol utilization defect 1 protein homolog</fullName>
    </recommendedName>
</protein>
<feature type="transmembrane region" description="Helical" evidence="9">
    <location>
        <begin position="210"/>
        <end position="232"/>
    </location>
</feature>
<proteinExistence type="inferred from homology"/>
<dbReference type="Proteomes" id="UP001212841">
    <property type="component" value="Unassembled WGS sequence"/>
</dbReference>
<accession>A0AAD5SL93</accession>
<feature type="transmembrane region" description="Helical" evidence="9">
    <location>
        <begin position="35"/>
        <end position="53"/>
    </location>
</feature>
<keyword evidence="11" id="KW-1185">Reference proteome</keyword>
<evidence type="ECO:0000256" key="8">
    <source>
        <dbReference type="PIRNR" id="PIRNR023381"/>
    </source>
</evidence>
<sequence>MSLISNFETAILVPLVGPKCAASLASLNFATDNCATLLVSKFLGYAIIVNAAIQKLPQLLKIYNAGNAAGVSLAGYLLETSAFAISLAYNYRSGNPISTYGELAFLALSDVLICTLIMLYSRKTSALLLFLLTITAAGAVLSHPTLVPTSTLAVLQASTIGLGISSKVPQIYRNFKAGGTGQLSRATVFMQFGGSAARLFTLLQEVKDTLLIVSCGISVSLNLVNVSQMIYYNAGKAPKQAKVWRSGTFGFPVL</sequence>
<dbReference type="Gene3D" id="1.20.1280.290">
    <property type="match status" value="2"/>
</dbReference>
<dbReference type="InterPro" id="IPR016817">
    <property type="entry name" value="MannP-dilichol_defect-1"/>
</dbReference>
<dbReference type="GO" id="GO:0016020">
    <property type="term" value="C:membrane"/>
    <property type="evidence" value="ECO:0007669"/>
    <property type="project" value="UniProtKB-SubCell"/>
</dbReference>
<organism evidence="10 11">
    <name type="scientific">Rhizophlyctis rosea</name>
    <dbReference type="NCBI Taxonomy" id="64517"/>
    <lineage>
        <taxon>Eukaryota</taxon>
        <taxon>Fungi</taxon>
        <taxon>Fungi incertae sedis</taxon>
        <taxon>Chytridiomycota</taxon>
        <taxon>Chytridiomycota incertae sedis</taxon>
        <taxon>Chytridiomycetes</taxon>
        <taxon>Rhizophlyctidales</taxon>
        <taxon>Rhizophlyctidaceae</taxon>
        <taxon>Rhizophlyctis</taxon>
    </lineage>
</organism>
<comment type="subcellular location">
    <subcellularLocation>
        <location evidence="1 8">Membrane</location>
        <topology evidence="1 8">Multi-pass membrane protein</topology>
    </subcellularLocation>
</comment>
<keyword evidence="2" id="KW-0813">Transport</keyword>
<evidence type="ECO:0000256" key="5">
    <source>
        <dbReference type="ARBA" id="ARBA00022989"/>
    </source>
</evidence>
<keyword evidence="4" id="KW-0677">Repeat</keyword>
<keyword evidence="6 8" id="KW-0472">Membrane</keyword>
<dbReference type="InterPro" id="IPR006603">
    <property type="entry name" value="PQ-loop_rpt"/>
</dbReference>
<comment type="similarity">
    <text evidence="7 8">Belongs to the MPDU1 (TC 2.A.43.3) family.</text>
</comment>
<evidence type="ECO:0000256" key="4">
    <source>
        <dbReference type="ARBA" id="ARBA00022737"/>
    </source>
</evidence>
<dbReference type="Pfam" id="PF04193">
    <property type="entry name" value="PQ-loop"/>
    <property type="match status" value="2"/>
</dbReference>
<feature type="transmembrane region" description="Helical" evidence="9">
    <location>
        <begin position="103"/>
        <end position="120"/>
    </location>
</feature>
<evidence type="ECO:0000256" key="1">
    <source>
        <dbReference type="ARBA" id="ARBA00004141"/>
    </source>
</evidence>
<evidence type="ECO:0000256" key="9">
    <source>
        <dbReference type="SAM" id="Phobius"/>
    </source>
</evidence>
<comment type="caution">
    <text evidence="10">The sequence shown here is derived from an EMBL/GenBank/DDBJ whole genome shotgun (WGS) entry which is preliminary data.</text>
</comment>
<evidence type="ECO:0000313" key="11">
    <source>
        <dbReference type="Proteomes" id="UP001212841"/>
    </source>
</evidence>
<dbReference type="EMBL" id="JADGJD010000050">
    <property type="protein sequence ID" value="KAJ3055986.1"/>
    <property type="molecule type" value="Genomic_DNA"/>
</dbReference>
<gene>
    <name evidence="10" type="ORF">HK097_008475</name>
</gene>
<name>A0AAD5SL93_9FUNG</name>
<evidence type="ECO:0000256" key="7">
    <source>
        <dbReference type="ARBA" id="ARBA00038475"/>
    </source>
</evidence>
<evidence type="ECO:0000256" key="3">
    <source>
        <dbReference type="ARBA" id="ARBA00022692"/>
    </source>
</evidence>